<dbReference type="EMBL" id="LITU01000083">
    <property type="protein sequence ID" value="KOY12591.1"/>
    <property type="molecule type" value="Genomic_DNA"/>
</dbReference>
<dbReference type="PATRIC" id="fig|1705561.3.peg.6284"/>
<evidence type="ECO:0000313" key="2">
    <source>
        <dbReference type="Proteomes" id="UP000037688"/>
    </source>
</evidence>
<dbReference type="AlphaFoldDB" id="A0A0N0UGL0"/>
<dbReference type="RefSeq" id="WP_053784212.1">
    <property type="nucleotide sequence ID" value="NZ_LITU01000083.1"/>
</dbReference>
<evidence type="ECO:0000313" key="1">
    <source>
        <dbReference type="EMBL" id="KOY12591.1"/>
    </source>
</evidence>
<name>A0A0N0UGL0_9BACL</name>
<dbReference type="Proteomes" id="UP000037688">
    <property type="component" value="Unassembled WGS sequence"/>
</dbReference>
<evidence type="ECO:0008006" key="3">
    <source>
        <dbReference type="Google" id="ProtNLM"/>
    </source>
</evidence>
<reference evidence="1 2" key="1">
    <citation type="submission" date="2015-08" db="EMBL/GenBank/DDBJ databases">
        <title>Draft genome sequence of cellulolytic and xylanolytic Paenibacillus sp. A59, isolated from a decaying forest soil from Patagonia, Argentina.</title>
        <authorList>
            <person name="Ghio S."/>
            <person name="Caceres A.M."/>
            <person name="Talia P."/>
            <person name="Grasso D."/>
            <person name="Campos E."/>
        </authorList>
    </citation>
    <scope>NUCLEOTIDE SEQUENCE [LARGE SCALE GENOMIC DNA]</scope>
    <source>
        <strain evidence="1 2">A59</strain>
    </source>
</reference>
<organism evidence="1 2">
    <name type="scientific">Paenibacillus xylanivorans</name>
    <dbReference type="NCBI Taxonomy" id="1705561"/>
    <lineage>
        <taxon>Bacteria</taxon>
        <taxon>Bacillati</taxon>
        <taxon>Bacillota</taxon>
        <taxon>Bacilli</taxon>
        <taxon>Bacillales</taxon>
        <taxon>Paenibacillaceae</taxon>
        <taxon>Paenibacillus</taxon>
    </lineage>
</organism>
<sequence length="189" mass="20780">MNKKLLLLFGLVLVIVSGCSGTSKFDELKTQAEAHYAVGDYVSALAVYNKALDEKEDAEVRTESTRIKGEVERIKEVMRMYNGIKDAGTSAKNIYTPAEAVKYAQTLNKILTEMEAFDVSSNDNPGFYIGQLVKSSDFTNAKIKTGLLEVNQSLGISGKNAYEATQELIAEMDALLTKYELRKGFAAVQ</sequence>
<dbReference type="OrthoDB" id="2600127at2"/>
<accession>A0A0N0UGL0</accession>
<gene>
    <name evidence="1" type="ORF">AMS66_29715</name>
</gene>
<protein>
    <recommendedName>
        <fullName evidence="3">Lipoprotein</fullName>
    </recommendedName>
</protein>
<keyword evidence="2" id="KW-1185">Reference proteome</keyword>
<dbReference type="PROSITE" id="PS51257">
    <property type="entry name" value="PROKAR_LIPOPROTEIN"/>
    <property type="match status" value="1"/>
</dbReference>
<proteinExistence type="predicted"/>
<comment type="caution">
    <text evidence="1">The sequence shown here is derived from an EMBL/GenBank/DDBJ whole genome shotgun (WGS) entry which is preliminary data.</text>
</comment>